<sequence>MEPLQEDRLDIILREKKDFQAVVGQKLGAITTEINLNRDDHRKLAEKVKTTETLRATLVPGQEDLAAAVTQR</sequence>
<dbReference type="Proteomes" id="UP001066276">
    <property type="component" value="Chromosome 3_2"/>
</dbReference>
<dbReference type="AlphaFoldDB" id="A0AAV7TUR5"/>
<accession>A0AAV7TUR5</accession>
<gene>
    <name evidence="1" type="ORF">NDU88_005705</name>
</gene>
<evidence type="ECO:0000313" key="1">
    <source>
        <dbReference type="EMBL" id="KAJ1180484.1"/>
    </source>
</evidence>
<name>A0AAV7TUR5_PLEWA</name>
<reference evidence="1" key="1">
    <citation type="journal article" date="2022" name="bioRxiv">
        <title>Sequencing and chromosome-scale assembly of the giantPleurodeles waltlgenome.</title>
        <authorList>
            <person name="Brown T."/>
            <person name="Elewa A."/>
            <person name="Iarovenko S."/>
            <person name="Subramanian E."/>
            <person name="Araus A.J."/>
            <person name="Petzold A."/>
            <person name="Susuki M."/>
            <person name="Suzuki K.-i.T."/>
            <person name="Hayashi T."/>
            <person name="Toyoda A."/>
            <person name="Oliveira C."/>
            <person name="Osipova E."/>
            <person name="Leigh N.D."/>
            <person name="Simon A."/>
            <person name="Yun M.H."/>
        </authorList>
    </citation>
    <scope>NUCLEOTIDE SEQUENCE</scope>
    <source>
        <strain evidence="1">20211129_DDA</strain>
        <tissue evidence="1">Liver</tissue>
    </source>
</reference>
<comment type="caution">
    <text evidence="1">The sequence shown here is derived from an EMBL/GenBank/DDBJ whole genome shotgun (WGS) entry which is preliminary data.</text>
</comment>
<keyword evidence="2" id="KW-1185">Reference proteome</keyword>
<protein>
    <submittedName>
        <fullName evidence="1">Uncharacterized protein</fullName>
    </submittedName>
</protein>
<proteinExistence type="predicted"/>
<organism evidence="1 2">
    <name type="scientific">Pleurodeles waltl</name>
    <name type="common">Iberian ribbed newt</name>
    <dbReference type="NCBI Taxonomy" id="8319"/>
    <lineage>
        <taxon>Eukaryota</taxon>
        <taxon>Metazoa</taxon>
        <taxon>Chordata</taxon>
        <taxon>Craniata</taxon>
        <taxon>Vertebrata</taxon>
        <taxon>Euteleostomi</taxon>
        <taxon>Amphibia</taxon>
        <taxon>Batrachia</taxon>
        <taxon>Caudata</taxon>
        <taxon>Salamandroidea</taxon>
        <taxon>Salamandridae</taxon>
        <taxon>Pleurodelinae</taxon>
        <taxon>Pleurodeles</taxon>
    </lineage>
</organism>
<evidence type="ECO:0000313" key="2">
    <source>
        <dbReference type="Proteomes" id="UP001066276"/>
    </source>
</evidence>
<dbReference type="EMBL" id="JANPWB010000006">
    <property type="protein sequence ID" value="KAJ1180484.1"/>
    <property type="molecule type" value="Genomic_DNA"/>
</dbReference>